<evidence type="ECO:0000313" key="2">
    <source>
        <dbReference type="Proteomes" id="UP001226091"/>
    </source>
</evidence>
<sequence length="240" mass="27048">MTKIFGHRGAAGTCPENTMPSFKAAIESGADGIELDVHLSKDGVPVVIHDESVDRTTNGKGFVKDLTFSQLKNLDASYLFPEYSGKAFIPSLEEVLAWSSSSDFLLNIELKNDRIPYQDLEEKVIQQIFTYKLQNRVILSSFNHESLMLCHRISSELETAALLSERLFEPWNYAKTLSARAIHPVHYAADPHVIFHSQANGIQVRPFTVNDEQTMQFLFKAECAGFFTDYPEKALSLKKK</sequence>
<name>A0ACD4R7K8_9BACI</name>
<proteinExistence type="predicted"/>
<accession>A0ACD4R7K8</accession>
<dbReference type="EMBL" id="CP126116">
    <property type="protein sequence ID" value="WHZ56466.1"/>
    <property type="molecule type" value="Genomic_DNA"/>
</dbReference>
<evidence type="ECO:0000313" key="1">
    <source>
        <dbReference type="EMBL" id="WHZ56466.1"/>
    </source>
</evidence>
<organism evidence="1 2">
    <name type="scientific">Metabacillus hrfriensis</name>
    <dbReference type="NCBI Taxonomy" id="3048891"/>
    <lineage>
        <taxon>Bacteria</taxon>
        <taxon>Bacillati</taxon>
        <taxon>Bacillota</taxon>
        <taxon>Bacilli</taxon>
        <taxon>Bacillales</taxon>
        <taxon>Bacillaceae</taxon>
        <taxon>Metabacillus</taxon>
    </lineage>
</organism>
<protein>
    <submittedName>
        <fullName evidence="1">Glycerophosphodiester phosphodiesterase</fullName>
    </submittedName>
</protein>
<keyword evidence="2" id="KW-1185">Reference proteome</keyword>
<gene>
    <name evidence="1" type="ORF">QLQ22_17420</name>
</gene>
<dbReference type="Proteomes" id="UP001226091">
    <property type="component" value="Chromosome"/>
</dbReference>
<reference evidence="2" key="1">
    <citation type="journal article" date="2025" name="Aquaculture">
        <title>Assessment of the bioflocculant production and safety properties of Metabacillus hrfriensis sp. nov. based on phenotypic and whole-genome sequencing analysis.</title>
        <authorList>
            <person name="Zhang R."/>
            <person name="Zhao Z."/>
            <person name="Luo L."/>
            <person name="Wang S."/>
            <person name="Guo K."/>
            <person name="Xu W."/>
        </authorList>
    </citation>
    <scope>NUCLEOTIDE SEQUENCE [LARGE SCALE GENOMIC DNA]</scope>
    <source>
        <strain evidence="2">CT-WN-B3</strain>
    </source>
</reference>